<dbReference type="Pfam" id="PF13416">
    <property type="entry name" value="SBP_bac_8"/>
    <property type="match status" value="1"/>
</dbReference>
<organism evidence="3 4">
    <name type="scientific">Metabacillus rhizolycopersici</name>
    <dbReference type="NCBI Taxonomy" id="2875709"/>
    <lineage>
        <taxon>Bacteria</taxon>
        <taxon>Bacillati</taxon>
        <taxon>Bacillota</taxon>
        <taxon>Bacilli</taxon>
        <taxon>Bacillales</taxon>
        <taxon>Bacillaceae</taxon>
        <taxon>Metabacillus</taxon>
    </lineage>
</organism>
<name>A0ABS7UV24_9BACI</name>
<evidence type="ECO:0000313" key="4">
    <source>
        <dbReference type="Proteomes" id="UP001165287"/>
    </source>
</evidence>
<dbReference type="CDD" id="cd13551">
    <property type="entry name" value="PBP2_Fbp_like_5"/>
    <property type="match status" value="1"/>
</dbReference>
<gene>
    <name evidence="3" type="ORF">K9V48_16435</name>
</gene>
<dbReference type="PROSITE" id="PS51257">
    <property type="entry name" value="PROKAR_LIPOPROTEIN"/>
    <property type="match status" value="1"/>
</dbReference>
<proteinExistence type="predicted"/>
<dbReference type="Proteomes" id="UP001165287">
    <property type="component" value="Unassembled WGS sequence"/>
</dbReference>
<feature type="chain" id="PRO_5046465832" evidence="2">
    <location>
        <begin position="22"/>
        <end position="351"/>
    </location>
</feature>
<accession>A0ABS7UV24</accession>
<dbReference type="EMBL" id="JAIQUM010000039">
    <property type="protein sequence ID" value="MBZ5751795.1"/>
    <property type="molecule type" value="Genomic_DNA"/>
</dbReference>
<dbReference type="Gene3D" id="3.40.190.10">
    <property type="entry name" value="Periplasmic binding protein-like II"/>
    <property type="match status" value="2"/>
</dbReference>
<dbReference type="RefSeq" id="WP_224140117.1">
    <property type="nucleotide sequence ID" value="NZ_JAIQUM010000039.1"/>
</dbReference>
<protein>
    <submittedName>
        <fullName evidence="3">Extracellular solute-binding protein</fullName>
    </submittedName>
</protein>
<keyword evidence="1 2" id="KW-0732">Signal</keyword>
<dbReference type="PANTHER" id="PTHR30006">
    <property type="entry name" value="THIAMINE-BINDING PERIPLASMIC PROTEIN-RELATED"/>
    <property type="match status" value="1"/>
</dbReference>
<keyword evidence="4" id="KW-1185">Reference proteome</keyword>
<dbReference type="PANTHER" id="PTHR30006:SF2">
    <property type="entry name" value="ABC TRANSPORTER SUBSTRATE-BINDING PROTEIN"/>
    <property type="match status" value="1"/>
</dbReference>
<evidence type="ECO:0000313" key="3">
    <source>
        <dbReference type="EMBL" id="MBZ5751795.1"/>
    </source>
</evidence>
<sequence>MKKTWLLIVALVFSMVLTACGGNQESSEGAAEGKDKSLVIYTNSASDGRGDWVKEKAAEQGFKIEIVEAGGGDIRNKLIAEKANPIADVVYGLNEMNYIALKNEDVLEPFTPVWADEVEEGTSDPEGYYHSLVKQAILLIYNSDLYTEETAASDWPELWENEAFHGLYEVPTSLGGDTTRTVIAGILVRHQDPNGEFGISAEGWEEIKKFFDNGTLATEGTPFYANLANGTTPFGQMFSSGIQQREEEYGVKAGIVSPEIGVPYVTEQVAIVKGTKNKEVAEEFINWFGSAEVQAEWAKEFNSMPTNIEAAKSANPEVKALHESVKKQDMDWEFITENIDAWIEKITLEIQ</sequence>
<comment type="caution">
    <text evidence="3">The sequence shown here is derived from an EMBL/GenBank/DDBJ whole genome shotgun (WGS) entry which is preliminary data.</text>
</comment>
<reference evidence="3" key="1">
    <citation type="submission" date="2024-05" db="EMBL/GenBank/DDBJ databases">
        <title>Metabacillus sp. nov., isolated from the rhizosphere soil of tomato plants.</title>
        <authorList>
            <person name="Ma R."/>
        </authorList>
    </citation>
    <scope>NUCLEOTIDE SEQUENCE</scope>
    <source>
        <strain evidence="3">DBTR6</strain>
    </source>
</reference>
<dbReference type="InterPro" id="IPR006059">
    <property type="entry name" value="SBP"/>
</dbReference>
<dbReference type="SUPFAM" id="SSF53850">
    <property type="entry name" value="Periplasmic binding protein-like II"/>
    <property type="match status" value="1"/>
</dbReference>
<evidence type="ECO:0000256" key="1">
    <source>
        <dbReference type="ARBA" id="ARBA00022729"/>
    </source>
</evidence>
<evidence type="ECO:0000256" key="2">
    <source>
        <dbReference type="SAM" id="SignalP"/>
    </source>
</evidence>
<feature type="signal peptide" evidence="2">
    <location>
        <begin position="1"/>
        <end position="21"/>
    </location>
</feature>